<dbReference type="EMBL" id="CP102480">
    <property type="protein sequence ID" value="UUX48349.1"/>
    <property type="molecule type" value="Genomic_DNA"/>
</dbReference>
<comment type="similarity">
    <text evidence="2">Belongs to the CobH/CbiC family.</text>
</comment>
<evidence type="ECO:0000256" key="3">
    <source>
        <dbReference type="ARBA" id="ARBA00022573"/>
    </source>
</evidence>
<evidence type="ECO:0000256" key="2">
    <source>
        <dbReference type="ARBA" id="ARBA00009774"/>
    </source>
</evidence>
<evidence type="ECO:0000256" key="1">
    <source>
        <dbReference type="ARBA" id="ARBA00004953"/>
    </source>
</evidence>
<dbReference type="AlphaFoldDB" id="A0A9J7ASM4"/>
<evidence type="ECO:0000313" key="7">
    <source>
        <dbReference type="Proteomes" id="UP001060336"/>
    </source>
</evidence>
<sequence length="217" mass="22397">MSAPVFSYEKDPDSIYRQSFEIVRAETDLARFAAEEAEVAVRLVHACGMPEIAPDLIFSDGSVSAGLAALAAGAPVICDAAMVAHGITPRLLPQENEVLCLIRDPHVRALAKEEETTLSAAQVGLWREKLGGAVVAIGNAPTALFRLMELILEGGPRPAVILGFPVGFVGAAESKAALTQTGGLPPFLTLQGRRGGSAMASAAVNALAILAGKDAAA</sequence>
<reference evidence="6" key="1">
    <citation type="submission" date="2022-08" db="EMBL/GenBank/DDBJ databases">
        <title>Nisaea acidiphila sp. nov., isolated from a marine algal debris and emended description of the genus Nisaea Urios et al. 2008.</title>
        <authorList>
            <person name="Kwon K."/>
        </authorList>
    </citation>
    <scope>NUCLEOTIDE SEQUENCE</scope>
    <source>
        <strain evidence="6">MEBiC11861</strain>
    </source>
</reference>
<evidence type="ECO:0000313" key="6">
    <source>
        <dbReference type="EMBL" id="UUX48349.1"/>
    </source>
</evidence>
<comment type="pathway">
    <text evidence="1">Cofactor biosynthesis; adenosylcobalamin biosynthesis.</text>
</comment>
<dbReference type="Proteomes" id="UP001060336">
    <property type="component" value="Chromosome"/>
</dbReference>
<protein>
    <submittedName>
        <fullName evidence="6">Precorrin-8X methylmutase</fullName>
        <ecNumber evidence="6">5.4.99.61</ecNumber>
    </submittedName>
</protein>
<dbReference type="RefSeq" id="WP_257766857.1">
    <property type="nucleotide sequence ID" value="NZ_CP102480.1"/>
</dbReference>
<keyword evidence="7" id="KW-1185">Reference proteome</keyword>
<gene>
    <name evidence="6" type="ORF">NUH88_13100</name>
</gene>
<keyword evidence="4 6" id="KW-0413">Isomerase</keyword>
<dbReference type="EC" id="5.4.99.61" evidence="6"/>
<dbReference type="GO" id="GO:0009236">
    <property type="term" value="P:cobalamin biosynthetic process"/>
    <property type="evidence" value="ECO:0007669"/>
    <property type="project" value="UniProtKB-KW"/>
</dbReference>
<evidence type="ECO:0000259" key="5">
    <source>
        <dbReference type="Pfam" id="PF02570"/>
    </source>
</evidence>
<name>A0A9J7ASM4_9PROT</name>
<dbReference type="KEGG" id="naci:NUH88_13100"/>
<dbReference type="InterPro" id="IPR003722">
    <property type="entry name" value="Cbl_synth_CobH/CbiC"/>
</dbReference>
<dbReference type="InterPro" id="IPR036588">
    <property type="entry name" value="CobH/CbiC_sf"/>
</dbReference>
<dbReference type="SUPFAM" id="SSF63965">
    <property type="entry name" value="Precorrin-8X methylmutase CbiC/CobH"/>
    <property type="match status" value="1"/>
</dbReference>
<evidence type="ECO:0000256" key="4">
    <source>
        <dbReference type="ARBA" id="ARBA00023235"/>
    </source>
</evidence>
<dbReference type="Pfam" id="PF02570">
    <property type="entry name" value="CbiC"/>
    <property type="match status" value="1"/>
</dbReference>
<proteinExistence type="inferred from homology"/>
<organism evidence="6 7">
    <name type="scientific">Nisaea acidiphila</name>
    <dbReference type="NCBI Taxonomy" id="1862145"/>
    <lineage>
        <taxon>Bacteria</taxon>
        <taxon>Pseudomonadati</taxon>
        <taxon>Pseudomonadota</taxon>
        <taxon>Alphaproteobacteria</taxon>
        <taxon>Rhodospirillales</taxon>
        <taxon>Thalassobaculaceae</taxon>
        <taxon>Nisaea</taxon>
    </lineage>
</organism>
<feature type="domain" description="Cobalamin biosynthesis precorrin-8X methylmutase CobH/CbiC" evidence="5">
    <location>
        <begin position="15"/>
        <end position="208"/>
    </location>
</feature>
<accession>A0A9J7ASM4</accession>
<dbReference type="NCBIfam" id="NF006136">
    <property type="entry name" value="PRK08285.1"/>
    <property type="match status" value="1"/>
</dbReference>
<keyword evidence="3" id="KW-0169">Cobalamin biosynthesis</keyword>
<dbReference type="PANTHER" id="PTHR43588">
    <property type="entry name" value="COBALT-PRECORRIN-8 METHYLMUTASE"/>
    <property type="match status" value="1"/>
</dbReference>
<dbReference type="Gene3D" id="3.40.50.10230">
    <property type="entry name" value="Cobalamin biosynthesis CobH/CbiC, precorrin-8X methylmutase"/>
    <property type="match status" value="1"/>
</dbReference>
<dbReference type="PANTHER" id="PTHR43588:SF1">
    <property type="entry name" value="COBALT-PRECORRIN-8 METHYLMUTASE"/>
    <property type="match status" value="1"/>
</dbReference>
<dbReference type="GO" id="GO:0016993">
    <property type="term" value="F:precorrin-8X methylmutase activity"/>
    <property type="evidence" value="ECO:0007669"/>
    <property type="project" value="UniProtKB-EC"/>
</dbReference>